<dbReference type="Gene3D" id="3.90.1200.10">
    <property type="match status" value="1"/>
</dbReference>
<keyword evidence="1 2" id="KW-0418">Kinase</keyword>
<keyword evidence="3" id="KW-1185">Reference proteome</keyword>
<dbReference type="Pfam" id="PF03881">
    <property type="entry name" value="Fructosamin_kin"/>
    <property type="match status" value="1"/>
</dbReference>
<evidence type="ECO:0000313" key="2">
    <source>
        <dbReference type="EMBL" id="POA08229.1"/>
    </source>
</evidence>
<reference evidence="2 3" key="1">
    <citation type="submission" date="2017-08" db="EMBL/GenBank/DDBJ databases">
        <title>Draft genome sequences of 64 type strains of genus Staph aureus.</title>
        <authorList>
            <person name="Cole K."/>
            <person name="Golubchik T."/>
            <person name="Russell J."/>
            <person name="Foster D."/>
            <person name="Llewelyn M."/>
            <person name="Wilson D."/>
            <person name="Crook D."/>
            <person name="Paul J."/>
        </authorList>
    </citation>
    <scope>NUCLEOTIDE SEQUENCE [LARGE SCALE GENOMIC DNA]</scope>
    <source>
        <strain evidence="2 3">DSM 29875</strain>
    </source>
</reference>
<dbReference type="PIRSF" id="PIRSF006221">
    <property type="entry name" value="Ketosamine-3-kinase"/>
    <property type="match status" value="1"/>
</dbReference>
<sequence>MKQVWQEQLPVNHIQRIQPVSGGDVNQAYKVETADDTYFLLVQPNRSEDFYAAEIAGLEKFEEASITAPKVVGSGEIDGDAYLLLTYLEEGGRGDQRDLAKLVAKMHSNQQPDGRFGFEMPHEGGDHSFDNDWCDTWSELFINQRMDVLCEGLIEQGNWTEADRETYQEVRDVMVQALEQHRSKPSLLHGDMWGGNHMYLKDGTPALFDPSPFYGDREFDLGVTKAFGAFSPEFYEAYDKHYPLSEGAEFRIEFYKLYILMVHLLKFGGMYAHSVDRSMQTILND</sequence>
<comment type="caution">
    <text evidence="2">The sequence shown here is derived from an EMBL/GenBank/DDBJ whole genome shotgun (WGS) entry which is preliminary data.</text>
</comment>
<comment type="similarity">
    <text evidence="1">Belongs to the fructosamine kinase family.</text>
</comment>
<dbReference type="SUPFAM" id="SSF56112">
    <property type="entry name" value="Protein kinase-like (PK-like)"/>
    <property type="match status" value="1"/>
</dbReference>
<dbReference type="Proteomes" id="UP000242712">
    <property type="component" value="Unassembled WGS sequence"/>
</dbReference>
<dbReference type="PANTHER" id="PTHR12149">
    <property type="entry name" value="FRUCTOSAMINE 3 KINASE-RELATED PROTEIN"/>
    <property type="match status" value="1"/>
</dbReference>
<accession>A0A2K4FA50</accession>
<dbReference type="AlphaFoldDB" id="A0A2K4FA50"/>
<dbReference type="Gene3D" id="3.30.200.20">
    <property type="entry name" value="Phosphorylase Kinase, domain 1"/>
    <property type="match status" value="1"/>
</dbReference>
<evidence type="ECO:0000313" key="3">
    <source>
        <dbReference type="Proteomes" id="UP000242712"/>
    </source>
</evidence>
<dbReference type="GeneID" id="98298492"/>
<dbReference type="GO" id="GO:0016301">
    <property type="term" value="F:kinase activity"/>
    <property type="evidence" value="ECO:0007669"/>
    <property type="project" value="UniProtKB-UniRule"/>
</dbReference>
<organism evidence="2 3">
    <name type="scientific">Staphylococcus argensis</name>
    <dbReference type="NCBI Taxonomy" id="1607738"/>
    <lineage>
        <taxon>Bacteria</taxon>
        <taxon>Bacillati</taxon>
        <taxon>Bacillota</taxon>
        <taxon>Bacilli</taxon>
        <taxon>Bacillales</taxon>
        <taxon>Staphylococcaceae</taxon>
        <taxon>Staphylococcus</taxon>
    </lineage>
</organism>
<evidence type="ECO:0000256" key="1">
    <source>
        <dbReference type="PIRNR" id="PIRNR006221"/>
    </source>
</evidence>
<proteinExistence type="inferred from homology"/>
<gene>
    <name evidence="2" type="ORF">CD039_09040</name>
</gene>
<name>A0A2K4FA50_9STAP</name>
<dbReference type="InterPro" id="IPR016477">
    <property type="entry name" value="Fructo-/Ketosamine-3-kinase"/>
</dbReference>
<dbReference type="RefSeq" id="WP_103372032.1">
    <property type="nucleotide sequence ID" value="NZ_CBCRVO010000002.1"/>
</dbReference>
<dbReference type="InterPro" id="IPR011009">
    <property type="entry name" value="Kinase-like_dom_sf"/>
</dbReference>
<dbReference type="OrthoDB" id="5291879at2"/>
<protein>
    <submittedName>
        <fullName evidence="2">Fructosamine kinase</fullName>
    </submittedName>
</protein>
<keyword evidence="1" id="KW-0808">Transferase</keyword>
<dbReference type="PANTHER" id="PTHR12149:SF8">
    <property type="entry name" value="PROTEIN-RIBULOSAMINE 3-KINASE"/>
    <property type="match status" value="1"/>
</dbReference>
<dbReference type="EMBL" id="PPPX01000016">
    <property type="protein sequence ID" value="POA08229.1"/>
    <property type="molecule type" value="Genomic_DNA"/>
</dbReference>